<dbReference type="GO" id="GO:0009089">
    <property type="term" value="P:lysine biosynthetic process via diaminopimelate"/>
    <property type="evidence" value="ECO:0007669"/>
    <property type="project" value="InterPro"/>
</dbReference>
<feature type="region of interest" description="Disordered" evidence="1">
    <location>
        <begin position="28"/>
        <end position="48"/>
    </location>
</feature>
<reference evidence="2" key="2">
    <citation type="submission" date="2023-06" db="EMBL/GenBank/DDBJ databases">
        <authorList>
            <person name="Swenson N.G."/>
            <person name="Wegrzyn J.L."/>
            <person name="Mcevoy S.L."/>
        </authorList>
    </citation>
    <scope>NUCLEOTIDE SEQUENCE</scope>
    <source>
        <strain evidence="2">NS2018</strain>
        <tissue evidence="2">Leaf</tissue>
    </source>
</reference>
<proteinExistence type="predicted"/>
<evidence type="ECO:0000256" key="1">
    <source>
        <dbReference type="SAM" id="MobiDB-lite"/>
    </source>
</evidence>
<dbReference type="InterPro" id="IPR023940">
    <property type="entry name" value="DHDPR_bac"/>
</dbReference>
<feature type="region of interest" description="Disordered" evidence="1">
    <location>
        <begin position="142"/>
        <end position="170"/>
    </location>
</feature>
<dbReference type="PANTHER" id="PTHR20836:SF0">
    <property type="entry name" value="4-HYDROXY-TETRAHYDRODIPICOLINATE REDUCTASE 1, CHLOROPLASTIC-RELATED"/>
    <property type="match status" value="1"/>
</dbReference>
<keyword evidence="3" id="KW-1185">Reference proteome</keyword>
<evidence type="ECO:0000313" key="2">
    <source>
        <dbReference type="EMBL" id="KAK0580204.1"/>
    </source>
</evidence>
<dbReference type="GO" id="GO:0008839">
    <property type="term" value="F:4-hydroxy-tetrahydrodipicolinate reductase"/>
    <property type="evidence" value="ECO:0007669"/>
    <property type="project" value="InterPro"/>
</dbReference>
<evidence type="ECO:0000313" key="3">
    <source>
        <dbReference type="Proteomes" id="UP001168877"/>
    </source>
</evidence>
<dbReference type="AlphaFoldDB" id="A0AA39RTU2"/>
<organism evidence="2 3">
    <name type="scientific">Acer saccharum</name>
    <name type="common">Sugar maple</name>
    <dbReference type="NCBI Taxonomy" id="4024"/>
    <lineage>
        <taxon>Eukaryota</taxon>
        <taxon>Viridiplantae</taxon>
        <taxon>Streptophyta</taxon>
        <taxon>Embryophyta</taxon>
        <taxon>Tracheophyta</taxon>
        <taxon>Spermatophyta</taxon>
        <taxon>Magnoliopsida</taxon>
        <taxon>eudicotyledons</taxon>
        <taxon>Gunneridae</taxon>
        <taxon>Pentapetalae</taxon>
        <taxon>rosids</taxon>
        <taxon>malvids</taxon>
        <taxon>Sapindales</taxon>
        <taxon>Sapindaceae</taxon>
        <taxon>Hippocastanoideae</taxon>
        <taxon>Acereae</taxon>
        <taxon>Acer</taxon>
    </lineage>
</organism>
<protein>
    <submittedName>
        <fullName evidence="2">Uncharacterized protein</fullName>
    </submittedName>
</protein>
<sequence>MFTESELIPTEVERGLWYYQGIDEVGNPYPDEAETTTMLGAGDSSPSAEDDIELREANIVKHTRSSSQASQQQTTDDIGPSSVHVADKSVPFALSSVLATATAAFARRTCLRFVSSTRTRVPNHFERRFADVISVIEALRQEAHKSDKERKESDRVREEQHKDSSVLQHPSSSLLHASSSLFFFGSSLRFISSSTSSLHVTPVSKHNDVAIMVNGCTGKMGKAVINAADSGGLHIVLVSFGSTEEAGQMVEV</sequence>
<dbReference type="EMBL" id="JAUESC010000385">
    <property type="protein sequence ID" value="KAK0580204.1"/>
    <property type="molecule type" value="Genomic_DNA"/>
</dbReference>
<gene>
    <name evidence="2" type="ORF">LWI29_037961</name>
</gene>
<dbReference type="PANTHER" id="PTHR20836">
    <property type="entry name" value="DIHYDRODIPICOLINATE REDUCTASE"/>
    <property type="match status" value="1"/>
</dbReference>
<feature type="compositionally biased region" description="Basic and acidic residues" evidence="1">
    <location>
        <begin position="142"/>
        <end position="164"/>
    </location>
</feature>
<dbReference type="GO" id="GO:0009570">
    <property type="term" value="C:chloroplast stroma"/>
    <property type="evidence" value="ECO:0007669"/>
    <property type="project" value="TreeGrafter"/>
</dbReference>
<accession>A0AA39RTU2</accession>
<dbReference type="GO" id="GO:0019877">
    <property type="term" value="P:diaminopimelate biosynthetic process"/>
    <property type="evidence" value="ECO:0007669"/>
    <property type="project" value="TreeGrafter"/>
</dbReference>
<reference evidence="2" key="1">
    <citation type="journal article" date="2022" name="Plant J.">
        <title>Strategies of tolerance reflected in two North American maple genomes.</title>
        <authorList>
            <person name="McEvoy S.L."/>
            <person name="Sezen U.U."/>
            <person name="Trouern-Trend A."/>
            <person name="McMahon S.M."/>
            <person name="Schaberg P.G."/>
            <person name="Yang J."/>
            <person name="Wegrzyn J.L."/>
            <person name="Swenson N.G."/>
        </authorList>
    </citation>
    <scope>NUCLEOTIDE SEQUENCE</scope>
    <source>
        <strain evidence="2">NS2018</strain>
    </source>
</reference>
<name>A0AA39RTU2_ACESA</name>
<dbReference type="Proteomes" id="UP001168877">
    <property type="component" value="Unassembled WGS sequence"/>
</dbReference>
<feature type="region of interest" description="Disordered" evidence="1">
    <location>
        <begin position="61"/>
        <end position="82"/>
    </location>
</feature>
<comment type="caution">
    <text evidence="2">The sequence shown here is derived from an EMBL/GenBank/DDBJ whole genome shotgun (WGS) entry which is preliminary data.</text>
</comment>